<evidence type="ECO:0000256" key="7">
    <source>
        <dbReference type="ARBA" id="ARBA00023132"/>
    </source>
</evidence>
<evidence type="ECO:0000256" key="6">
    <source>
        <dbReference type="ARBA" id="ARBA00023010"/>
    </source>
</evidence>
<dbReference type="Proteomes" id="UP000818624">
    <property type="component" value="Chromosome 1"/>
</dbReference>
<comment type="similarity">
    <text evidence="2 9">Belongs to the nucleoporin Nup85 family.</text>
</comment>
<evidence type="ECO:0000256" key="9">
    <source>
        <dbReference type="RuleBase" id="RU365073"/>
    </source>
</evidence>
<dbReference type="Pfam" id="PF07575">
    <property type="entry name" value="Nucleopor_Nup85"/>
    <property type="match status" value="1"/>
</dbReference>
<keyword evidence="11" id="KW-1185">Reference proteome</keyword>
<dbReference type="InterPro" id="IPR011502">
    <property type="entry name" value="Nucleoporin_Nup85"/>
</dbReference>
<organism evidence="10 11">
    <name type="scientific">Malassezia furfur</name>
    <name type="common">Pityriasis versicolor infection agent</name>
    <name type="synonym">Pityrosporum furfur</name>
    <dbReference type="NCBI Taxonomy" id="55194"/>
    <lineage>
        <taxon>Eukaryota</taxon>
        <taxon>Fungi</taxon>
        <taxon>Dikarya</taxon>
        <taxon>Basidiomycota</taxon>
        <taxon>Ustilaginomycotina</taxon>
        <taxon>Malasseziomycetes</taxon>
        <taxon>Malasseziales</taxon>
        <taxon>Malasseziaceae</taxon>
        <taxon>Malassezia</taxon>
    </lineage>
</organism>
<gene>
    <name evidence="10" type="ORF">GLX27_000792</name>
</gene>
<evidence type="ECO:0000256" key="2">
    <source>
        <dbReference type="ARBA" id="ARBA00005573"/>
    </source>
</evidence>
<keyword evidence="9" id="KW-0472">Membrane</keyword>
<accession>A0ABY8EKQ8</accession>
<keyword evidence="7 9" id="KW-0906">Nuclear pore complex</keyword>
<keyword evidence="8 9" id="KW-0539">Nucleus</keyword>
<evidence type="ECO:0000256" key="8">
    <source>
        <dbReference type="ARBA" id="ARBA00023242"/>
    </source>
</evidence>
<dbReference type="EMBL" id="CP046234">
    <property type="protein sequence ID" value="WFD46163.1"/>
    <property type="molecule type" value="Genomic_DNA"/>
</dbReference>
<keyword evidence="4 9" id="KW-0509">mRNA transport</keyword>
<comment type="function">
    <text evidence="9">Functions as a component of the nuclear pore complex (NPC).</text>
</comment>
<comment type="subunit">
    <text evidence="9">Component of the nuclear pore complex (NPC).</text>
</comment>
<dbReference type="PANTHER" id="PTHR13373">
    <property type="entry name" value="FROUNT PROTEIN-RELATED"/>
    <property type="match status" value="1"/>
</dbReference>
<sequence>MAAETDADASARTQFYTQSFTIFTSLQSIAASQQQEDRGEDTAAWLAAGPSVQTMQYYYRIGTLYCDTLQTYIDALDADASSDAEYLKHIQTLQTIFHLAQVLYFPEDGRGMGVLGEELLHWLNAHDVAPTTEQGQQIAQTSPSYDHPEFWDYLFRCVLRGFYTTAATVLQSYHAPGVSPTLQNIASETSQILKSLPRSTGYATEPAFFSAHRHWHTSVRVFLSGLQRKMNAVQSELTSIGHEHAEEERLELEAQFRCLLELLCGVQDRILEFSENWVEALCAWGTLVQPAMKRDDLPEVVQLITDHLQPDGTLSSDMILVSLMRGDVTKSIKQCLPFDEWLAAHLGDLCSKALLLDDTQRSDDAPLMDTVLFAWADTLLNEERLWRMALSYLAVVQTPAARSKMRGVLFSVPLMDIGDADAQFKQVEEVLGACIEYGMDDEVRIICKRLGHSLMEHKKYGLAIAYSVRARDARQVRLIADQMLHDFVEHGAEQFIRSVDTIPRVLLDNAETVAIEAGLTADNAELATPFATVSSIFSTETFVPLVFHVKYRDFLELYADKSTWADAAHVLVGLLTSDVTPESFLTVLLADALPLIQAPELYFTLAETYELLRIVEKVAPAAEQSDTEAQSAYYFTWLEQLLGREAGTSTTSPATRRKLVQDRMLTVRIAVAQYLSRVLVEGAESA</sequence>
<evidence type="ECO:0000256" key="1">
    <source>
        <dbReference type="ARBA" id="ARBA00004567"/>
    </source>
</evidence>
<reference evidence="10 11" key="1">
    <citation type="journal article" date="2020" name="Elife">
        <title>Loss of centromere function drives karyotype evolution in closely related Malassezia species.</title>
        <authorList>
            <person name="Sankaranarayanan S.R."/>
            <person name="Ianiri G."/>
            <person name="Coelho M.A."/>
            <person name="Reza M.H."/>
            <person name="Thimmappa B.C."/>
            <person name="Ganguly P."/>
            <person name="Vadnala R.N."/>
            <person name="Sun S."/>
            <person name="Siddharthan R."/>
            <person name="Tellgren-Roth C."/>
            <person name="Dawson T.L."/>
            <person name="Heitman J."/>
            <person name="Sanyal K."/>
        </authorList>
    </citation>
    <scope>NUCLEOTIDE SEQUENCE [LARGE SCALE GENOMIC DNA]</scope>
    <source>
        <strain evidence="10">CBS14141</strain>
    </source>
</reference>
<dbReference type="PANTHER" id="PTHR13373:SF21">
    <property type="entry name" value="NUCLEAR PORE COMPLEX PROTEIN NUP85"/>
    <property type="match status" value="1"/>
</dbReference>
<protein>
    <recommendedName>
        <fullName evidence="9">Nuclear pore complex protein Nup85</fullName>
    </recommendedName>
</protein>
<keyword evidence="3 9" id="KW-0813">Transport</keyword>
<keyword evidence="6 9" id="KW-0811">Translocation</keyword>
<evidence type="ECO:0000256" key="3">
    <source>
        <dbReference type="ARBA" id="ARBA00022448"/>
    </source>
</evidence>
<keyword evidence="5 9" id="KW-0653">Protein transport</keyword>
<evidence type="ECO:0000256" key="5">
    <source>
        <dbReference type="ARBA" id="ARBA00022927"/>
    </source>
</evidence>
<evidence type="ECO:0000313" key="10">
    <source>
        <dbReference type="EMBL" id="WFD46163.1"/>
    </source>
</evidence>
<evidence type="ECO:0000313" key="11">
    <source>
        <dbReference type="Proteomes" id="UP000818624"/>
    </source>
</evidence>
<comment type="subcellular location">
    <subcellularLocation>
        <location evidence="1 9">Nucleus</location>
        <location evidence="1 9">Nuclear pore complex</location>
    </subcellularLocation>
</comment>
<evidence type="ECO:0000256" key="4">
    <source>
        <dbReference type="ARBA" id="ARBA00022816"/>
    </source>
</evidence>
<name>A0ABY8EKQ8_MALFU</name>
<proteinExistence type="inferred from homology"/>